<dbReference type="PANTHER" id="PTHR11138:SF5">
    <property type="entry name" value="METHIONYL-TRNA FORMYLTRANSFERASE, MITOCHONDRIAL"/>
    <property type="match status" value="1"/>
</dbReference>
<dbReference type="EMBL" id="LLVT01000003">
    <property type="protein sequence ID" value="KSW10395.1"/>
    <property type="molecule type" value="Genomic_DNA"/>
</dbReference>
<dbReference type="SUPFAM" id="SSF50486">
    <property type="entry name" value="FMT C-terminal domain-like"/>
    <property type="match status" value="1"/>
</dbReference>
<dbReference type="InterPro" id="IPR005794">
    <property type="entry name" value="Fmt"/>
</dbReference>
<dbReference type="GO" id="GO:0004479">
    <property type="term" value="F:methionyl-tRNA formyltransferase activity"/>
    <property type="evidence" value="ECO:0007669"/>
    <property type="project" value="UniProtKB-UniRule"/>
</dbReference>
<dbReference type="InterPro" id="IPR011034">
    <property type="entry name" value="Formyl_transferase-like_C_sf"/>
</dbReference>
<dbReference type="InterPro" id="IPR002376">
    <property type="entry name" value="Formyl_transf_N"/>
</dbReference>
<dbReference type="EC" id="2.1.2.9" evidence="2 5"/>
<comment type="function">
    <text evidence="5">Attaches a formyl group to the free amino group of methionyl-tRNA(fMet). The formyl group appears to play a dual role in the initiator identity of N-formylmethionyl-tRNA by promoting its recognition by IF2 and preventing the misappropriation of this tRNA by the elongation apparatus.</text>
</comment>
<dbReference type="PANTHER" id="PTHR11138">
    <property type="entry name" value="METHIONYL-TRNA FORMYLTRANSFERASE"/>
    <property type="match status" value="1"/>
</dbReference>
<organism evidence="8 9">
    <name type="scientific">Schaalia odontolytica</name>
    <dbReference type="NCBI Taxonomy" id="1660"/>
    <lineage>
        <taxon>Bacteria</taxon>
        <taxon>Bacillati</taxon>
        <taxon>Actinomycetota</taxon>
        <taxon>Actinomycetes</taxon>
        <taxon>Actinomycetales</taxon>
        <taxon>Actinomycetaceae</taxon>
        <taxon>Schaalia</taxon>
    </lineage>
</organism>
<dbReference type="SUPFAM" id="SSF53328">
    <property type="entry name" value="Formyltransferase"/>
    <property type="match status" value="1"/>
</dbReference>
<dbReference type="CDD" id="cd08646">
    <property type="entry name" value="FMT_core_Met-tRNA-FMT_N"/>
    <property type="match status" value="1"/>
</dbReference>
<keyword evidence="3 5" id="KW-0808">Transferase</keyword>
<protein>
    <recommendedName>
        <fullName evidence="2 5">Methionyl-tRNA formyltransferase</fullName>
        <ecNumber evidence="2 5">2.1.2.9</ecNumber>
    </recommendedName>
</protein>
<dbReference type="Proteomes" id="UP000054686">
    <property type="component" value="Unassembled WGS sequence"/>
</dbReference>
<proteinExistence type="inferred from homology"/>
<evidence type="ECO:0000313" key="8">
    <source>
        <dbReference type="EMBL" id="KSW10395.1"/>
    </source>
</evidence>
<accession>A0A0V8RQS4</accession>
<reference evidence="8 9" key="1">
    <citation type="submission" date="2015-10" db="EMBL/GenBank/DDBJ databases">
        <title>Draft Genome of Actinomyces odontolyticus subsp. actinosynbacter strain XH001.</title>
        <authorList>
            <person name="Mclean J.S."/>
            <person name="He X."/>
        </authorList>
    </citation>
    <scope>NUCLEOTIDE SEQUENCE [LARGE SCALE GENOMIC DNA]</scope>
    <source>
        <strain evidence="8 9">XH001</strain>
    </source>
</reference>
<dbReference type="InterPro" id="IPR041711">
    <property type="entry name" value="Met-tRNA-FMT_N"/>
</dbReference>
<evidence type="ECO:0000313" key="9">
    <source>
        <dbReference type="Proteomes" id="UP000054686"/>
    </source>
</evidence>
<feature type="domain" description="Formyl transferase C-terminal" evidence="7">
    <location>
        <begin position="204"/>
        <end position="298"/>
    </location>
</feature>
<evidence type="ECO:0000256" key="2">
    <source>
        <dbReference type="ARBA" id="ARBA00012261"/>
    </source>
</evidence>
<evidence type="ECO:0000259" key="7">
    <source>
        <dbReference type="Pfam" id="PF02911"/>
    </source>
</evidence>
<evidence type="ECO:0000256" key="5">
    <source>
        <dbReference type="HAMAP-Rule" id="MF_00182"/>
    </source>
</evidence>
<dbReference type="InterPro" id="IPR036477">
    <property type="entry name" value="Formyl_transf_N_sf"/>
</dbReference>
<dbReference type="GO" id="GO:0005829">
    <property type="term" value="C:cytosol"/>
    <property type="evidence" value="ECO:0007669"/>
    <property type="project" value="TreeGrafter"/>
</dbReference>
<dbReference type="RefSeq" id="WP_060567286.1">
    <property type="nucleotide sequence ID" value="NZ_CP040006.1"/>
</dbReference>
<feature type="binding site" evidence="5">
    <location>
        <begin position="109"/>
        <end position="112"/>
    </location>
    <ligand>
        <name>(6S)-5,6,7,8-tetrahydrofolate</name>
        <dbReference type="ChEBI" id="CHEBI:57453"/>
    </ligand>
</feature>
<dbReference type="Gene3D" id="3.40.50.12230">
    <property type="match status" value="1"/>
</dbReference>
<evidence type="ECO:0000256" key="1">
    <source>
        <dbReference type="ARBA" id="ARBA00010699"/>
    </source>
</evidence>
<comment type="caution">
    <text evidence="8">The sequence shown here is derived from an EMBL/GenBank/DDBJ whole genome shotgun (WGS) entry which is preliminary data.</text>
</comment>
<dbReference type="InterPro" id="IPR044135">
    <property type="entry name" value="Met-tRNA-FMT_C"/>
</dbReference>
<keyword evidence="4 5" id="KW-0648">Protein biosynthesis</keyword>
<dbReference type="CDD" id="cd08704">
    <property type="entry name" value="Met_tRNA_FMT_C"/>
    <property type="match status" value="1"/>
</dbReference>
<evidence type="ECO:0000259" key="6">
    <source>
        <dbReference type="Pfam" id="PF00551"/>
    </source>
</evidence>
<name>A0A0V8RQS4_9ACTO</name>
<comment type="similarity">
    <text evidence="1 5">Belongs to the Fmt family.</text>
</comment>
<dbReference type="Pfam" id="PF02911">
    <property type="entry name" value="Formyl_trans_C"/>
    <property type="match status" value="1"/>
</dbReference>
<dbReference type="InterPro" id="IPR005793">
    <property type="entry name" value="Formyl_trans_C"/>
</dbReference>
<dbReference type="Pfam" id="PF00551">
    <property type="entry name" value="Formyl_trans_N"/>
    <property type="match status" value="1"/>
</dbReference>
<comment type="catalytic activity">
    <reaction evidence="5">
        <text>L-methionyl-tRNA(fMet) + (6R)-10-formyltetrahydrofolate = N-formyl-L-methionyl-tRNA(fMet) + (6S)-5,6,7,8-tetrahydrofolate + H(+)</text>
        <dbReference type="Rhea" id="RHEA:24380"/>
        <dbReference type="Rhea" id="RHEA-COMP:9952"/>
        <dbReference type="Rhea" id="RHEA-COMP:9953"/>
        <dbReference type="ChEBI" id="CHEBI:15378"/>
        <dbReference type="ChEBI" id="CHEBI:57453"/>
        <dbReference type="ChEBI" id="CHEBI:78530"/>
        <dbReference type="ChEBI" id="CHEBI:78844"/>
        <dbReference type="ChEBI" id="CHEBI:195366"/>
        <dbReference type="EC" id="2.1.2.9"/>
    </reaction>
</comment>
<sequence length="314" mass="33159">MRIIFAGTPEAAVPTLRALLSSSHEVALVITRPPARRGRGKTMYPSPVAEVATEFGVELLETTTLKTPDIAQRIEDVQADLGVVVAYGGLVPLNVLAMPVHGWVNLHFSDLPRWRGAAPVQWAIREGDATTASCVFNLEEGLDTGDVYSRVEVPIGHESAGELLSSMAEAGADQVLGVVDALAAGSASATPQPSEGITHARRLEHVDGYVSFTHDAGYEDRVIRSVTPNPGAYTVLPGGARMKLDKATPVDRDDLAPGQLEVTKKQVTVGCTSGALVLGKVAPAGKSWMDAAAWARGARPSEDLRLGGELEGER</sequence>
<dbReference type="HAMAP" id="MF_00182">
    <property type="entry name" value="Formyl_trans"/>
    <property type="match status" value="1"/>
</dbReference>
<feature type="domain" description="Formyl transferase N-terminal" evidence="6">
    <location>
        <begin position="1"/>
        <end position="170"/>
    </location>
</feature>
<dbReference type="AlphaFoldDB" id="A0A0V8RQS4"/>
<evidence type="ECO:0000256" key="4">
    <source>
        <dbReference type="ARBA" id="ARBA00022917"/>
    </source>
</evidence>
<evidence type="ECO:0000256" key="3">
    <source>
        <dbReference type="ARBA" id="ARBA00022679"/>
    </source>
</evidence>
<dbReference type="OrthoDB" id="9802815at2"/>
<gene>
    <name evidence="5" type="primary">fmt</name>
    <name evidence="8" type="ORF">APY09_07745</name>
</gene>